<sequence>MASKPGSTALSSAVATLEHDDAASVASDLSTNSYHVGLKQDLLSALSSIQTPGSFAAFGALARQPPAGLFVSGVGDIAMPLGESQARQLMAKARQAPYGKGSDTIVDTAVRNTWELEPEQFAFRDPAWPGHLRALRARVAQDLGINTTIRAGIYKMLIYEKGAMFKAHTDTEKISGMFGTLVVCLPSAHQGGEVVLKHCGEKKVFKTSEATQSYACWYSDVSHEVLPVTSGYRWVLIYNLALDVAETRPSAGVQRSETRALRHTLRRWLAEGGASRKRKCIYHVLDHDYTEANVSLRGLKTRDLAQVQVLQDMSSELPVEIFLALLEKEEMGSCEHDHWGSRYSRRGAYDDEEDESGFHALEDVLESSYKVKTLVDLEGRLVTQDLRLDEDDILQEDCFEDLEAEEEYEGYMGNSGPTATHWYRVTAVVIVPRKSVVSFFNSRDVFSSRDGYTSSRKNLQPQIRYFARACLELQAPESSVTALVKLCEQAWNNPPMSSYGYDPNQPAIDGKGMCDVLKVGVQRGRYAFFEKAAAQHKGLLPTSFFAWARLWLGDDANQRFEDIQKGYVRQLASSEHSGANHGSLCSAVSSYPSFANQFSAVAHFAPVPNDLLAPDAVRTPDCILAWARRTLRSSLHACASMSSRLAEADGSAMVDVALYFKDPYAVLSGVVAPKIDRRRDAGAFFLAFLARLRQQSSEGILPTEKCRQLYRTMARAFITCNSFTQMHGEEKGVDRPTAVSHEALSDFFSAMIKTSTDADDLLTPLISQLVSDAPRFPAAAFHSLWLPLLHSLIPILDANVIPLDTPRYQQLFSAVLKAFLNTHVGREPAKNTNLARSGVHCNCSDCGPLSAFLAGPAQRVGLFRMNKQRRQHLHQRLDDAGVDCTHETRRVGSPQTLVVTKTFQRNEKNRRDWAARRALAVEQVRKFDRLQLGLLLGPDYASIASMDYLSATRPARGPLQGIGSLGLARPPVAGVKRKLPPAEADIIDLTGDD</sequence>
<gene>
    <name evidence="2" type="ORF">TPAR_04224</name>
</gene>
<dbReference type="InterPro" id="IPR044862">
    <property type="entry name" value="Pro_4_hyd_alph_FE2OG_OXY"/>
</dbReference>
<reference evidence="2 3" key="1">
    <citation type="submission" date="2018-01" db="EMBL/GenBank/DDBJ databases">
        <title>Harnessing the power of phylogenomics to disentangle the directionality and signatures of interkingdom host jumping in the parasitic fungal genus Tolypocladium.</title>
        <authorList>
            <person name="Quandt C.A."/>
            <person name="Patterson W."/>
            <person name="Spatafora J.W."/>
        </authorList>
    </citation>
    <scope>NUCLEOTIDE SEQUENCE [LARGE SCALE GENOMIC DNA]</scope>
    <source>
        <strain evidence="2 3">NRBC 100945</strain>
    </source>
</reference>
<feature type="domain" description="Prolyl 4-hydroxylase alpha subunit Fe(2+) 2OG dioxygenase" evidence="1">
    <location>
        <begin position="156"/>
        <end position="238"/>
    </location>
</feature>
<protein>
    <recommendedName>
        <fullName evidence="1">Prolyl 4-hydroxylase alpha subunit Fe(2+) 2OG dioxygenase domain-containing protein</fullName>
    </recommendedName>
</protein>
<comment type="caution">
    <text evidence="2">The sequence shown here is derived from an EMBL/GenBank/DDBJ whole genome shotgun (WGS) entry which is preliminary data.</text>
</comment>
<dbReference type="Proteomes" id="UP000237481">
    <property type="component" value="Unassembled WGS sequence"/>
</dbReference>
<evidence type="ECO:0000313" key="2">
    <source>
        <dbReference type="EMBL" id="POR35594.1"/>
    </source>
</evidence>
<dbReference type="EMBL" id="PKSG01000432">
    <property type="protein sequence ID" value="POR35594.1"/>
    <property type="molecule type" value="Genomic_DNA"/>
</dbReference>
<dbReference type="OrthoDB" id="27483at2759"/>
<dbReference type="PANTHER" id="PTHR33099:SF7">
    <property type="entry name" value="MYND-TYPE DOMAIN-CONTAINING PROTEIN"/>
    <property type="match status" value="1"/>
</dbReference>
<dbReference type="Pfam" id="PF13640">
    <property type="entry name" value="2OG-FeII_Oxy_3"/>
    <property type="match status" value="1"/>
</dbReference>
<proteinExistence type="predicted"/>
<dbReference type="AlphaFoldDB" id="A0A2S4KZI9"/>
<dbReference type="PANTHER" id="PTHR33099">
    <property type="entry name" value="FE2OG DIOXYGENASE DOMAIN-CONTAINING PROTEIN"/>
    <property type="match status" value="1"/>
</dbReference>
<organism evidence="2 3">
    <name type="scientific">Tolypocladium paradoxum</name>
    <dbReference type="NCBI Taxonomy" id="94208"/>
    <lineage>
        <taxon>Eukaryota</taxon>
        <taxon>Fungi</taxon>
        <taxon>Dikarya</taxon>
        <taxon>Ascomycota</taxon>
        <taxon>Pezizomycotina</taxon>
        <taxon>Sordariomycetes</taxon>
        <taxon>Hypocreomycetidae</taxon>
        <taxon>Hypocreales</taxon>
        <taxon>Ophiocordycipitaceae</taxon>
        <taxon>Tolypocladium</taxon>
    </lineage>
</organism>
<accession>A0A2S4KZI9</accession>
<name>A0A2S4KZI9_9HYPO</name>
<keyword evidence="3" id="KW-1185">Reference proteome</keyword>
<evidence type="ECO:0000313" key="3">
    <source>
        <dbReference type="Proteomes" id="UP000237481"/>
    </source>
</evidence>
<dbReference type="Gene3D" id="2.60.120.620">
    <property type="entry name" value="q2cbj1_9rhob like domain"/>
    <property type="match status" value="1"/>
</dbReference>
<evidence type="ECO:0000259" key="1">
    <source>
        <dbReference type="Pfam" id="PF13640"/>
    </source>
</evidence>